<sequence length="76" mass="8212">MANFFCGRMPLNCYSTNNQAANNLSTSKINSLSCLPSTVFVILFGLMALVNAGPAPVPSHKAVNIDKRNNIERDQA</sequence>
<keyword evidence="1" id="KW-0812">Transmembrane</keyword>
<protein>
    <submittedName>
        <fullName evidence="2">Uncharacterized protein</fullName>
    </submittedName>
</protein>
<evidence type="ECO:0000313" key="3">
    <source>
        <dbReference type="Proteomes" id="UP000054485"/>
    </source>
</evidence>
<dbReference type="AlphaFoldDB" id="A0A0D0AZV2"/>
<evidence type="ECO:0000313" key="2">
    <source>
        <dbReference type="EMBL" id="KIK37348.1"/>
    </source>
</evidence>
<dbReference type="EMBL" id="KN835457">
    <property type="protein sequence ID" value="KIK37348.1"/>
    <property type="molecule type" value="Genomic_DNA"/>
</dbReference>
<dbReference type="HOGENOM" id="CLU_2656102_0_0_1"/>
<evidence type="ECO:0000256" key="1">
    <source>
        <dbReference type="SAM" id="Phobius"/>
    </source>
</evidence>
<keyword evidence="3" id="KW-1185">Reference proteome</keyword>
<organism evidence="2 3">
    <name type="scientific">Suillus luteus UH-Slu-Lm8-n1</name>
    <dbReference type="NCBI Taxonomy" id="930992"/>
    <lineage>
        <taxon>Eukaryota</taxon>
        <taxon>Fungi</taxon>
        <taxon>Dikarya</taxon>
        <taxon>Basidiomycota</taxon>
        <taxon>Agaricomycotina</taxon>
        <taxon>Agaricomycetes</taxon>
        <taxon>Agaricomycetidae</taxon>
        <taxon>Boletales</taxon>
        <taxon>Suillineae</taxon>
        <taxon>Suillaceae</taxon>
        <taxon>Suillus</taxon>
    </lineage>
</organism>
<dbReference type="Proteomes" id="UP000054485">
    <property type="component" value="Unassembled WGS sequence"/>
</dbReference>
<feature type="transmembrane region" description="Helical" evidence="1">
    <location>
        <begin position="32"/>
        <end position="50"/>
    </location>
</feature>
<name>A0A0D0AZV2_9AGAM</name>
<accession>A0A0D0AZV2</accession>
<proteinExistence type="predicted"/>
<reference evidence="3" key="2">
    <citation type="submission" date="2015-01" db="EMBL/GenBank/DDBJ databases">
        <title>Evolutionary Origins and Diversification of the Mycorrhizal Mutualists.</title>
        <authorList>
            <consortium name="DOE Joint Genome Institute"/>
            <consortium name="Mycorrhizal Genomics Consortium"/>
            <person name="Kohler A."/>
            <person name="Kuo A."/>
            <person name="Nagy L.G."/>
            <person name="Floudas D."/>
            <person name="Copeland A."/>
            <person name="Barry K.W."/>
            <person name="Cichocki N."/>
            <person name="Veneault-Fourrey C."/>
            <person name="LaButti K."/>
            <person name="Lindquist E.A."/>
            <person name="Lipzen A."/>
            <person name="Lundell T."/>
            <person name="Morin E."/>
            <person name="Murat C."/>
            <person name="Riley R."/>
            <person name="Ohm R."/>
            <person name="Sun H."/>
            <person name="Tunlid A."/>
            <person name="Henrissat B."/>
            <person name="Grigoriev I.V."/>
            <person name="Hibbett D.S."/>
            <person name="Martin F."/>
        </authorList>
    </citation>
    <scope>NUCLEOTIDE SEQUENCE [LARGE SCALE GENOMIC DNA]</scope>
    <source>
        <strain evidence="3">UH-Slu-Lm8-n1</strain>
    </source>
</reference>
<keyword evidence="1" id="KW-1133">Transmembrane helix</keyword>
<gene>
    <name evidence="2" type="ORF">CY34DRAFT_810424</name>
</gene>
<dbReference type="InParanoid" id="A0A0D0AZV2"/>
<reference evidence="2 3" key="1">
    <citation type="submission" date="2014-04" db="EMBL/GenBank/DDBJ databases">
        <authorList>
            <consortium name="DOE Joint Genome Institute"/>
            <person name="Kuo A."/>
            <person name="Ruytinx J."/>
            <person name="Rineau F."/>
            <person name="Colpaert J."/>
            <person name="Kohler A."/>
            <person name="Nagy L.G."/>
            <person name="Floudas D."/>
            <person name="Copeland A."/>
            <person name="Barry K.W."/>
            <person name="Cichocki N."/>
            <person name="Veneault-Fourrey C."/>
            <person name="LaButti K."/>
            <person name="Lindquist E.A."/>
            <person name="Lipzen A."/>
            <person name="Lundell T."/>
            <person name="Morin E."/>
            <person name="Murat C."/>
            <person name="Sun H."/>
            <person name="Tunlid A."/>
            <person name="Henrissat B."/>
            <person name="Grigoriev I.V."/>
            <person name="Hibbett D.S."/>
            <person name="Martin F."/>
            <person name="Nordberg H.P."/>
            <person name="Cantor M.N."/>
            <person name="Hua S.X."/>
        </authorList>
    </citation>
    <scope>NUCLEOTIDE SEQUENCE [LARGE SCALE GENOMIC DNA]</scope>
    <source>
        <strain evidence="2 3">UH-Slu-Lm8-n1</strain>
    </source>
</reference>
<keyword evidence="1" id="KW-0472">Membrane</keyword>
<dbReference type="OrthoDB" id="2689804at2759"/>